<evidence type="ECO:0000256" key="1">
    <source>
        <dbReference type="SAM" id="MobiDB-lite"/>
    </source>
</evidence>
<gene>
    <name evidence="2" type="ORF">PC9H_002035</name>
</gene>
<feature type="compositionally biased region" description="Pro residues" evidence="1">
    <location>
        <begin position="53"/>
        <end position="62"/>
    </location>
</feature>
<dbReference type="RefSeq" id="XP_036626299.1">
    <property type="nucleotide sequence ID" value="XM_036771678.1"/>
</dbReference>
<dbReference type="AlphaFoldDB" id="A0A8H6ZPL2"/>
<evidence type="ECO:0000313" key="2">
    <source>
        <dbReference type="EMBL" id="KAF7419445.1"/>
    </source>
</evidence>
<keyword evidence="3" id="KW-1185">Reference proteome</keyword>
<dbReference type="EMBL" id="JACETU010000010">
    <property type="protein sequence ID" value="KAF7419445.1"/>
    <property type="molecule type" value="Genomic_DNA"/>
</dbReference>
<organism evidence="2 3">
    <name type="scientific">Pleurotus ostreatus</name>
    <name type="common">Oyster mushroom</name>
    <name type="synonym">White-rot fungus</name>
    <dbReference type="NCBI Taxonomy" id="5322"/>
    <lineage>
        <taxon>Eukaryota</taxon>
        <taxon>Fungi</taxon>
        <taxon>Dikarya</taxon>
        <taxon>Basidiomycota</taxon>
        <taxon>Agaricomycotina</taxon>
        <taxon>Agaricomycetes</taxon>
        <taxon>Agaricomycetidae</taxon>
        <taxon>Agaricales</taxon>
        <taxon>Pleurotineae</taxon>
        <taxon>Pleurotaceae</taxon>
        <taxon>Pleurotus</taxon>
    </lineage>
</organism>
<comment type="caution">
    <text evidence="2">The sequence shown here is derived from an EMBL/GenBank/DDBJ whole genome shotgun (WGS) entry which is preliminary data.</text>
</comment>
<name>A0A8H6ZPL2_PLEOS</name>
<proteinExistence type="predicted"/>
<dbReference type="VEuPathDB" id="FungiDB:PC9H_002035"/>
<feature type="compositionally biased region" description="Polar residues" evidence="1">
    <location>
        <begin position="23"/>
        <end position="35"/>
    </location>
</feature>
<reference evidence="2" key="1">
    <citation type="submission" date="2019-07" db="EMBL/GenBank/DDBJ databases">
        <authorList>
            <person name="Palmer J.M."/>
        </authorList>
    </citation>
    <scope>NUCLEOTIDE SEQUENCE</scope>
    <source>
        <strain evidence="2">PC9</strain>
    </source>
</reference>
<accession>A0A8H6ZPL2</accession>
<feature type="region of interest" description="Disordered" evidence="1">
    <location>
        <begin position="7"/>
        <end position="62"/>
    </location>
</feature>
<dbReference type="Proteomes" id="UP000623687">
    <property type="component" value="Unassembled WGS sequence"/>
</dbReference>
<sequence>MIILMVSGVSTDAVTPTPPKPGSQASPCSRLQQTKADAALEGGNAGSPMSGLPTPPPTPPEPVPAHFISGLDKILSSKERCAAENIIESTRPYAAVSFEVFKKTLGVITDRIRYRTPTTPKTPSATLLTSSLFFKDLE</sequence>
<dbReference type="GeneID" id="59371876"/>
<evidence type="ECO:0000313" key="3">
    <source>
        <dbReference type="Proteomes" id="UP000623687"/>
    </source>
</evidence>
<protein>
    <submittedName>
        <fullName evidence="2">Uncharacterized protein</fullName>
    </submittedName>
</protein>